<dbReference type="Proteomes" id="UP000283530">
    <property type="component" value="Unassembled WGS sequence"/>
</dbReference>
<evidence type="ECO:0000313" key="3">
    <source>
        <dbReference type="EMBL" id="RWR87319.1"/>
    </source>
</evidence>
<dbReference type="InterPro" id="IPR011990">
    <property type="entry name" value="TPR-like_helical_dom_sf"/>
</dbReference>
<protein>
    <submittedName>
        <fullName evidence="3">Tetratricopeptide repeat-containing domain-containing protein</fullName>
    </submittedName>
</protein>
<keyword evidence="4" id="KW-1185">Reference proteome</keyword>
<accession>A0A443P975</accession>
<comment type="caution">
    <text evidence="3">The sequence shown here is derived from an EMBL/GenBank/DDBJ whole genome shotgun (WGS) entry which is preliminary data.</text>
</comment>
<proteinExistence type="predicted"/>
<name>A0A443P975_9MAGN</name>
<dbReference type="OrthoDB" id="439046at2759"/>
<gene>
    <name evidence="3" type="ORF">CKAN_01625600</name>
</gene>
<evidence type="ECO:0000256" key="1">
    <source>
        <dbReference type="SAM" id="MobiDB-lite"/>
    </source>
</evidence>
<evidence type="ECO:0000259" key="2">
    <source>
        <dbReference type="Pfam" id="PF25474"/>
    </source>
</evidence>
<dbReference type="PANTHER" id="PTHR26312:SF123">
    <property type="entry name" value="TETRATRICOPEPTIDE REPEAT (TPR)-LIKE SUPERFAMILY PROTEIN"/>
    <property type="match status" value="1"/>
</dbReference>
<dbReference type="Gene3D" id="1.25.40.10">
    <property type="entry name" value="Tetratricopeptide repeat domain"/>
    <property type="match status" value="1"/>
</dbReference>
<evidence type="ECO:0000313" key="4">
    <source>
        <dbReference type="Proteomes" id="UP000283530"/>
    </source>
</evidence>
<feature type="domain" description="TmcB/TmcC TPR repeats" evidence="2">
    <location>
        <begin position="176"/>
        <end position="220"/>
    </location>
</feature>
<feature type="region of interest" description="Disordered" evidence="1">
    <location>
        <begin position="149"/>
        <end position="172"/>
    </location>
</feature>
<dbReference type="PANTHER" id="PTHR26312">
    <property type="entry name" value="TETRATRICOPEPTIDE REPEAT PROTEIN 5"/>
    <property type="match status" value="1"/>
</dbReference>
<sequence length="297" mass="32412">MKAVLLLRTGSATIQTSLLHGPPTIYQDPGAGISFSGKNSTPSPKFSLHFHLKSKNKVPTSFRRTASNPELIRSGIASFTSRTSIRSSPARIAEEEVLPEQRIDLQREEDENAGSLILKRNGLDLCFSDRVFRDDEVLVKELEFSGGGIGKGKKSGGGSGGDGGGGSFGDGDSDQNKIGAYYQQMLKSNPGNPLLLRNYGKFLHEVEKDYVGAEEYYGRAILASPGDGEVLSLYGKLIWETQRDQRRAQGCFEQAIKACPDDCYVLGSYAHFLWDAEEDEEEGEEAVTKNVALVKAH</sequence>
<dbReference type="Pfam" id="PF25474">
    <property type="entry name" value="TPR_TmcB"/>
    <property type="match status" value="1"/>
</dbReference>
<dbReference type="EMBL" id="QPKB01000006">
    <property type="protein sequence ID" value="RWR87319.1"/>
    <property type="molecule type" value="Genomic_DNA"/>
</dbReference>
<feature type="compositionally biased region" description="Gly residues" evidence="1">
    <location>
        <begin position="149"/>
        <end position="169"/>
    </location>
</feature>
<dbReference type="InterPro" id="IPR057352">
    <property type="entry name" value="TPR_TmcB/C"/>
</dbReference>
<reference evidence="3 4" key="1">
    <citation type="journal article" date="2019" name="Nat. Plants">
        <title>Stout camphor tree genome fills gaps in understanding of flowering plant genome evolution.</title>
        <authorList>
            <person name="Chaw S.M."/>
            <person name="Liu Y.C."/>
            <person name="Wu Y.W."/>
            <person name="Wang H.Y."/>
            <person name="Lin C.I."/>
            <person name="Wu C.S."/>
            <person name="Ke H.M."/>
            <person name="Chang L.Y."/>
            <person name="Hsu C.Y."/>
            <person name="Yang H.T."/>
            <person name="Sudianto E."/>
            <person name="Hsu M.H."/>
            <person name="Wu K.P."/>
            <person name="Wang L.N."/>
            <person name="Leebens-Mack J.H."/>
            <person name="Tsai I.J."/>
        </authorList>
    </citation>
    <scope>NUCLEOTIDE SEQUENCE [LARGE SCALE GENOMIC DNA]</scope>
    <source>
        <strain evidence="4">cv. Chaw 1501</strain>
        <tissue evidence="3">Young leaves</tissue>
    </source>
</reference>
<organism evidence="3 4">
    <name type="scientific">Cinnamomum micranthum f. kanehirae</name>
    <dbReference type="NCBI Taxonomy" id="337451"/>
    <lineage>
        <taxon>Eukaryota</taxon>
        <taxon>Viridiplantae</taxon>
        <taxon>Streptophyta</taxon>
        <taxon>Embryophyta</taxon>
        <taxon>Tracheophyta</taxon>
        <taxon>Spermatophyta</taxon>
        <taxon>Magnoliopsida</taxon>
        <taxon>Magnoliidae</taxon>
        <taxon>Laurales</taxon>
        <taxon>Lauraceae</taxon>
        <taxon>Cinnamomum</taxon>
    </lineage>
</organism>
<dbReference type="SUPFAM" id="SSF48452">
    <property type="entry name" value="TPR-like"/>
    <property type="match status" value="1"/>
</dbReference>
<dbReference type="AlphaFoldDB" id="A0A443P975"/>